<dbReference type="AlphaFoldDB" id="A0A180GB11"/>
<dbReference type="Proteomes" id="UP000005240">
    <property type="component" value="Unassembled WGS sequence"/>
</dbReference>
<evidence type="ECO:0000313" key="1">
    <source>
        <dbReference type="EMBL" id="OAV89865.1"/>
    </source>
</evidence>
<proteinExistence type="predicted"/>
<keyword evidence="3" id="KW-1185">Reference proteome</keyword>
<reference evidence="2 3" key="3">
    <citation type="journal article" date="2017" name="G3 (Bethesda)">
        <title>Comparative analysis highlights variable genome content of wheat rusts and divergence of the mating loci.</title>
        <authorList>
            <person name="Cuomo C.A."/>
            <person name="Bakkeren G."/>
            <person name="Khalil H.B."/>
            <person name="Panwar V."/>
            <person name="Joly D."/>
            <person name="Linning R."/>
            <person name="Sakthikumar S."/>
            <person name="Song X."/>
            <person name="Adiconis X."/>
            <person name="Fan L."/>
            <person name="Goldberg J.M."/>
            <person name="Levin J.Z."/>
            <person name="Young S."/>
            <person name="Zeng Q."/>
            <person name="Anikster Y."/>
            <person name="Bruce M."/>
            <person name="Wang M."/>
            <person name="Yin C."/>
            <person name="McCallum B."/>
            <person name="Szabo L.J."/>
            <person name="Hulbert S."/>
            <person name="Chen X."/>
            <person name="Fellers J.P."/>
        </authorList>
    </citation>
    <scope>NUCLEOTIDE SEQUENCE</scope>
    <source>
        <strain evidence="3">Isolate 1-1 / race 1 (BBBD)</strain>
        <strain evidence="2">isolate 1-1 / race 1 (BBBD)</strain>
    </source>
</reference>
<gene>
    <name evidence="1" type="ORF">PTTG_28519</name>
</gene>
<evidence type="ECO:0000313" key="2">
    <source>
        <dbReference type="EnsemblFungi" id="PTTG_28519-t43_1-p1"/>
    </source>
</evidence>
<sequence length="123" mass="14025">MEFKHWHNGSKRLTPTLGHEIWAEVVQTLQDIGPPANADPDLPLSHLDGPKYHAFLAKYELNRPPDPRIWQALLFEAPRSRLQTMPAFVFLPSRLKAEMCDLESFYLYILQVPPPPLPVSCPG</sequence>
<dbReference type="VEuPathDB" id="FungiDB:PTTG_28519"/>
<evidence type="ECO:0000313" key="3">
    <source>
        <dbReference type="Proteomes" id="UP000005240"/>
    </source>
</evidence>
<protein>
    <submittedName>
        <fullName evidence="1 2">Uncharacterized protein</fullName>
    </submittedName>
</protein>
<reference evidence="1" key="1">
    <citation type="submission" date="2009-11" db="EMBL/GenBank/DDBJ databases">
        <authorList>
            <consortium name="The Broad Institute Genome Sequencing Platform"/>
            <person name="Ward D."/>
            <person name="Feldgarden M."/>
            <person name="Earl A."/>
            <person name="Young S.K."/>
            <person name="Zeng Q."/>
            <person name="Koehrsen M."/>
            <person name="Alvarado L."/>
            <person name="Berlin A."/>
            <person name="Bochicchio J."/>
            <person name="Borenstein D."/>
            <person name="Chapman S.B."/>
            <person name="Chen Z."/>
            <person name="Engels R."/>
            <person name="Freedman E."/>
            <person name="Gellesch M."/>
            <person name="Goldberg J."/>
            <person name="Griggs A."/>
            <person name="Gujja S."/>
            <person name="Heilman E."/>
            <person name="Heiman D."/>
            <person name="Hepburn T."/>
            <person name="Howarth C."/>
            <person name="Jen D."/>
            <person name="Larson L."/>
            <person name="Lewis B."/>
            <person name="Mehta T."/>
            <person name="Park D."/>
            <person name="Pearson M."/>
            <person name="Roberts A."/>
            <person name="Saif S."/>
            <person name="Shea T."/>
            <person name="Shenoy N."/>
            <person name="Sisk P."/>
            <person name="Stolte C."/>
            <person name="Sykes S."/>
            <person name="Thomson T."/>
            <person name="Walk T."/>
            <person name="White J."/>
            <person name="Yandava C."/>
            <person name="Izard J."/>
            <person name="Baranova O.V."/>
            <person name="Blanton J.M."/>
            <person name="Tanner A.C."/>
            <person name="Dewhirst F.E."/>
            <person name="Haas B."/>
            <person name="Nusbaum C."/>
            <person name="Birren B."/>
        </authorList>
    </citation>
    <scope>NUCLEOTIDE SEQUENCE [LARGE SCALE GENOMIC DNA]</scope>
    <source>
        <strain evidence="1">1-1 BBBD Race 1</strain>
    </source>
</reference>
<accession>A0A180GB11</accession>
<dbReference type="EMBL" id="ADAS02000116">
    <property type="protein sequence ID" value="OAV89865.1"/>
    <property type="molecule type" value="Genomic_DNA"/>
</dbReference>
<organism evidence="1">
    <name type="scientific">Puccinia triticina (isolate 1-1 / race 1 (BBBD))</name>
    <name type="common">Brown leaf rust fungus</name>
    <dbReference type="NCBI Taxonomy" id="630390"/>
    <lineage>
        <taxon>Eukaryota</taxon>
        <taxon>Fungi</taxon>
        <taxon>Dikarya</taxon>
        <taxon>Basidiomycota</taxon>
        <taxon>Pucciniomycotina</taxon>
        <taxon>Pucciniomycetes</taxon>
        <taxon>Pucciniales</taxon>
        <taxon>Pucciniaceae</taxon>
        <taxon>Puccinia</taxon>
    </lineage>
</organism>
<dbReference type="OrthoDB" id="28245at2759"/>
<name>A0A180GB11_PUCT1</name>
<dbReference type="EnsemblFungi" id="PTTG_28519-t43_1">
    <property type="protein sequence ID" value="PTTG_28519-t43_1-p1"/>
    <property type="gene ID" value="PTTG_28519"/>
</dbReference>
<reference evidence="1" key="2">
    <citation type="submission" date="2016-05" db="EMBL/GenBank/DDBJ databases">
        <title>Comparative analysis highlights variable genome content of wheat rusts and divergence of the mating loci.</title>
        <authorList>
            <person name="Cuomo C.A."/>
            <person name="Bakkeren G."/>
            <person name="Szabo L."/>
            <person name="Khalil H."/>
            <person name="Joly D."/>
            <person name="Goldberg J."/>
            <person name="Young S."/>
            <person name="Zeng Q."/>
            <person name="Fellers J."/>
        </authorList>
    </citation>
    <scope>NUCLEOTIDE SEQUENCE [LARGE SCALE GENOMIC DNA]</scope>
    <source>
        <strain evidence="1">1-1 BBBD Race 1</strain>
    </source>
</reference>
<dbReference type="STRING" id="630390.A0A180GB11"/>
<reference evidence="2" key="4">
    <citation type="submission" date="2025-05" db="UniProtKB">
        <authorList>
            <consortium name="EnsemblFungi"/>
        </authorList>
    </citation>
    <scope>IDENTIFICATION</scope>
    <source>
        <strain evidence="2">isolate 1-1 / race 1 (BBBD)</strain>
    </source>
</reference>